<reference evidence="1 2" key="1">
    <citation type="submission" date="2019-07" db="EMBL/GenBank/DDBJ databases">
        <title>Whole genome shotgun sequence of Pseudonocardia asaccharolytica NBRC 16224.</title>
        <authorList>
            <person name="Hosoyama A."/>
            <person name="Uohara A."/>
            <person name="Ohji S."/>
            <person name="Ichikawa N."/>
        </authorList>
    </citation>
    <scope>NUCLEOTIDE SEQUENCE [LARGE SCALE GENOMIC DNA]</scope>
    <source>
        <strain evidence="1 2">NBRC 16224</strain>
    </source>
</reference>
<accession>A0A511CZ41</accession>
<name>A0A511CZ41_9PSEU</name>
<gene>
    <name evidence="1" type="ORF">PA7_16330</name>
</gene>
<evidence type="ECO:0000313" key="1">
    <source>
        <dbReference type="EMBL" id="GEL17796.1"/>
    </source>
</evidence>
<dbReference type="AlphaFoldDB" id="A0A511CZ41"/>
<sequence length="236" mass="27213">MSLSAAPVVRGLYSTFQRMVSRLAVLDDLDLYQSIVIASFFLSSDATAPDFPDRVPDEFATVLDERLRAGWFALPLRSPQAWYSTAPNFGPVSLTPALRTMPDKPMGARWTSSYQANGQSAWEYGEQFEFFGRGRHLHSVFFRETEIRCYEIDSLKDYRRLCLRYPDSRRDNVRVYWERVAEDYDAVRLTTRGLVHTHGVRVETPRGVFQMDGWDSESTAWLRKPPGTRVEPARSR</sequence>
<comment type="caution">
    <text evidence="1">The sequence shown here is derived from an EMBL/GenBank/DDBJ whole genome shotgun (WGS) entry which is preliminary data.</text>
</comment>
<dbReference type="EMBL" id="BJVI01000012">
    <property type="protein sequence ID" value="GEL17796.1"/>
    <property type="molecule type" value="Genomic_DNA"/>
</dbReference>
<proteinExistence type="predicted"/>
<evidence type="ECO:0000313" key="2">
    <source>
        <dbReference type="Proteomes" id="UP000321328"/>
    </source>
</evidence>
<protein>
    <submittedName>
        <fullName evidence="1">Uncharacterized protein</fullName>
    </submittedName>
</protein>
<dbReference type="Proteomes" id="UP000321328">
    <property type="component" value="Unassembled WGS sequence"/>
</dbReference>
<organism evidence="1 2">
    <name type="scientific">Pseudonocardia asaccharolytica DSM 44247 = NBRC 16224</name>
    <dbReference type="NCBI Taxonomy" id="1123024"/>
    <lineage>
        <taxon>Bacteria</taxon>
        <taxon>Bacillati</taxon>
        <taxon>Actinomycetota</taxon>
        <taxon>Actinomycetes</taxon>
        <taxon>Pseudonocardiales</taxon>
        <taxon>Pseudonocardiaceae</taxon>
        <taxon>Pseudonocardia</taxon>
    </lineage>
</organism>
<keyword evidence="2" id="KW-1185">Reference proteome</keyword>
<dbReference type="STRING" id="1123024.GCA_000423625_00099"/>